<dbReference type="GO" id="GO:0016757">
    <property type="term" value="F:glycosyltransferase activity"/>
    <property type="evidence" value="ECO:0007669"/>
    <property type="project" value="UniProtKB-KW"/>
</dbReference>
<evidence type="ECO:0000256" key="1">
    <source>
        <dbReference type="ARBA" id="ARBA00004236"/>
    </source>
</evidence>
<keyword evidence="3 11" id="KW-0328">Glycosyltransferase</keyword>
<sequence length="243" mass="25042">MDEQPDLVTGISAVAVVVPANDEEVLLPRCLTALAHAVATLRAARPDVRVEVVVALDACTDGTAAVAARHGVHTTMVDARCVGAARAAGAVAAHELLEVGATHRAAGAWMACTDADSVVPADWLTGQVAAADGGADLVLGRVRPDPLDLDGDTYREWSRRHTSAHPTRHVHGANLGVRWSAFAAVGGFAQVPEHEDVLLVEALLAAGASVAAGPPILTSGRRAGRVPDGFSGYLRDLDATLGR</sequence>
<organism evidence="11 12">
    <name type="scientific">Janibacter terrae</name>
    <dbReference type="NCBI Taxonomy" id="103817"/>
    <lineage>
        <taxon>Bacteria</taxon>
        <taxon>Bacillati</taxon>
        <taxon>Actinomycetota</taxon>
        <taxon>Actinomycetes</taxon>
        <taxon>Micrococcales</taxon>
        <taxon>Intrasporangiaceae</taxon>
        <taxon>Janibacter</taxon>
    </lineage>
</organism>
<keyword evidence="4 11" id="KW-0808">Transferase</keyword>
<dbReference type="PANTHER" id="PTHR43646:SF2">
    <property type="entry name" value="GLYCOSYLTRANSFERASE 2-LIKE DOMAIN-CONTAINING PROTEIN"/>
    <property type="match status" value="1"/>
</dbReference>
<protein>
    <recommendedName>
        <fullName evidence="9">4,4'-diaponeurosporenoate glycosyltransferase</fullName>
    </recommendedName>
</protein>
<dbReference type="Proteomes" id="UP001381003">
    <property type="component" value="Chromosome"/>
</dbReference>
<dbReference type="PANTHER" id="PTHR43646">
    <property type="entry name" value="GLYCOSYLTRANSFERASE"/>
    <property type="match status" value="1"/>
</dbReference>
<comment type="subcellular location">
    <subcellularLocation>
        <location evidence="1">Cell membrane</location>
    </subcellularLocation>
</comment>
<keyword evidence="5" id="KW-0472">Membrane</keyword>
<dbReference type="EMBL" id="CP104874">
    <property type="protein sequence ID" value="WWF05268.1"/>
    <property type="molecule type" value="Genomic_DNA"/>
</dbReference>
<gene>
    <name evidence="11" type="ORF">N5P18_16700</name>
</gene>
<dbReference type="Pfam" id="PF00535">
    <property type="entry name" value="Glycos_transf_2"/>
    <property type="match status" value="1"/>
</dbReference>
<comment type="pathway">
    <text evidence="7">Carotenoid biosynthesis; staphyloxanthin biosynthesis; staphyloxanthin from farnesyl diphosphate: step 4/5.</text>
</comment>
<evidence type="ECO:0000256" key="6">
    <source>
        <dbReference type="ARBA" id="ARBA00037281"/>
    </source>
</evidence>
<keyword evidence="12" id="KW-1185">Reference proteome</keyword>
<evidence type="ECO:0000256" key="8">
    <source>
        <dbReference type="ARBA" id="ARBA00038120"/>
    </source>
</evidence>
<reference evidence="11 12" key="1">
    <citation type="submission" date="2022-09" db="EMBL/GenBank/DDBJ databases">
        <title>Complete genome sequence of Janibacter terrae strain COS04-44, PCL-degrading bacteria isolated from oil spilled coast.</title>
        <authorList>
            <person name="Park H."/>
            <person name="Kim J.Y."/>
            <person name="An S.H."/>
            <person name="Lee C.M."/>
            <person name="Weon H.-Y."/>
        </authorList>
    </citation>
    <scope>NUCLEOTIDE SEQUENCE [LARGE SCALE GENOMIC DNA]</scope>
    <source>
        <strain evidence="11 12">COS04-44</strain>
    </source>
</reference>
<dbReference type="InterPro" id="IPR029044">
    <property type="entry name" value="Nucleotide-diphossugar_trans"/>
</dbReference>
<evidence type="ECO:0000256" key="5">
    <source>
        <dbReference type="ARBA" id="ARBA00023136"/>
    </source>
</evidence>
<comment type="function">
    <text evidence="6">Catalyzes the glycosylation of 4,4'-diaponeurosporenoate, i.e. the esterification of glucose at the C1'' position with the carboxyl group of 4,4'-diaponeurosporenic acid, to form glycosyl-4,4'-diaponeurosporenoate. This is a step in the biosynthesis of staphyloxanthin, an orange pigment present in most staphylococci strains.</text>
</comment>
<accession>A0ABZ2FGC8</accession>
<comment type="similarity">
    <text evidence="8">Belongs to the glycosyltransferase 2 family. CrtQ subfamily.</text>
</comment>
<evidence type="ECO:0000313" key="11">
    <source>
        <dbReference type="EMBL" id="WWF05268.1"/>
    </source>
</evidence>
<evidence type="ECO:0000256" key="9">
    <source>
        <dbReference type="ARBA" id="ARBA00040345"/>
    </source>
</evidence>
<feature type="domain" description="Glycosyltransferase 2-like" evidence="10">
    <location>
        <begin position="16"/>
        <end position="157"/>
    </location>
</feature>
<name>A0ABZ2FGC8_9MICO</name>
<dbReference type="Gene3D" id="3.90.550.10">
    <property type="entry name" value="Spore Coat Polysaccharide Biosynthesis Protein SpsA, Chain A"/>
    <property type="match status" value="1"/>
</dbReference>
<keyword evidence="2" id="KW-1003">Cell membrane</keyword>
<dbReference type="SUPFAM" id="SSF53448">
    <property type="entry name" value="Nucleotide-diphospho-sugar transferases"/>
    <property type="match status" value="1"/>
</dbReference>
<evidence type="ECO:0000256" key="3">
    <source>
        <dbReference type="ARBA" id="ARBA00022676"/>
    </source>
</evidence>
<evidence type="ECO:0000256" key="7">
    <source>
        <dbReference type="ARBA" id="ARBA00037904"/>
    </source>
</evidence>
<evidence type="ECO:0000259" key="10">
    <source>
        <dbReference type="Pfam" id="PF00535"/>
    </source>
</evidence>
<evidence type="ECO:0000256" key="2">
    <source>
        <dbReference type="ARBA" id="ARBA00022475"/>
    </source>
</evidence>
<dbReference type="RefSeq" id="WP_338538301.1">
    <property type="nucleotide sequence ID" value="NZ_CP104874.1"/>
</dbReference>
<evidence type="ECO:0000313" key="12">
    <source>
        <dbReference type="Proteomes" id="UP001381003"/>
    </source>
</evidence>
<evidence type="ECO:0000256" key="4">
    <source>
        <dbReference type="ARBA" id="ARBA00022679"/>
    </source>
</evidence>
<dbReference type="InterPro" id="IPR001173">
    <property type="entry name" value="Glyco_trans_2-like"/>
</dbReference>
<proteinExistence type="inferred from homology"/>